<organism evidence="1 2">
    <name type="scientific">Trifolium medium</name>
    <dbReference type="NCBI Taxonomy" id="97028"/>
    <lineage>
        <taxon>Eukaryota</taxon>
        <taxon>Viridiplantae</taxon>
        <taxon>Streptophyta</taxon>
        <taxon>Embryophyta</taxon>
        <taxon>Tracheophyta</taxon>
        <taxon>Spermatophyta</taxon>
        <taxon>Magnoliopsida</taxon>
        <taxon>eudicotyledons</taxon>
        <taxon>Gunneridae</taxon>
        <taxon>Pentapetalae</taxon>
        <taxon>rosids</taxon>
        <taxon>fabids</taxon>
        <taxon>Fabales</taxon>
        <taxon>Fabaceae</taxon>
        <taxon>Papilionoideae</taxon>
        <taxon>50 kb inversion clade</taxon>
        <taxon>NPAAA clade</taxon>
        <taxon>Hologalegina</taxon>
        <taxon>IRL clade</taxon>
        <taxon>Trifolieae</taxon>
        <taxon>Trifolium</taxon>
    </lineage>
</organism>
<reference evidence="1 2" key="1">
    <citation type="journal article" date="2018" name="Front. Plant Sci.">
        <title>Red Clover (Trifolium pratense) and Zigzag Clover (T. medium) - A Picture of Genomic Similarities and Differences.</title>
        <authorList>
            <person name="Dluhosova J."/>
            <person name="Istvanek J."/>
            <person name="Nedelnik J."/>
            <person name="Repkova J."/>
        </authorList>
    </citation>
    <scope>NUCLEOTIDE SEQUENCE [LARGE SCALE GENOMIC DNA]</scope>
    <source>
        <strain evidence="2">cv. 10/8</strain>
        <tissue evidence="1">Leaf</tissue>
    </source>
</reference>
<evidence type="ECO:0000313" key="1">
    <source>
        <dbReference type="EMBL" id="MCI45455.1"/>
    </source>
</evidence>
<dbReference type="EMBL" id="LXQA010344464">
    <property type="protein sequence ID" value="MCI45455.1"/>
    <property type="molecule type" value="Genomic_DNA"/>
</dbReference>
<feature type="non-terminal residue" evidence="1">
    <location>
        <position position="1"/>
    </location>
</feature>
<evidence type="ECO:0000313" key="2">
    <source>
        <dbReference type="Proteomes" id="UP000265520"/>
    </source>
</evidence>
<dbReference type="AlphaFoldDB" id="A0A392SC42"/>
<keyword evidence="2" id="KW-1185">Reference proteome</keyword>
<proteinExistence type="predicted"/>
<comment type="caution">
    <text evidence="1">The sequence shown here is derived from an EMBL/GenBank/DDBJ whole genome shotgun (WGS) entry which is preliminary data.</text>
</comment>
<accession>A0A392SC42</accession>
<sequence length="20" mass="2079">VGISGGSHYDSWMPMEAVVG</sequence>
<dbReference type="Proteomes" id="UP000265520">
    <property type="component" value="Unassembled WGS sequence"/>
</dbReference>
<protein>
    <submittedName>
        <fullName evidence="1">Uncharacterized protein</fullName>
    </submittedName>
</protein>
<name>A0A392SC42_9FABA</name>